<dbReference type="Proteomes" id="UP001642540">
    <property type="component" value="Unassembled WGS sequence"/>
</dbReference>
<keyword evidence="1" id="KW-1133">Transmembrane helix</keyword>
<accession>A0ABP1RVY7</accession>
<evidence type="ECO:0000256" key="1">
    <source>
        <dbReference type="SAM" id="Phobius"/>
    </source>
</evidence>
<keyword evidence="1" id="KW-0472">Membrane</keyword>
<gene>
    <name evidence="2" type="ORF">ODALV1_LOCUS26682</name>
</gene>
<evidence type="ECO:0000313" key="2">
    <source>
        <dbReference type="EMBL" id="CAL8136924.1"/>
    </source>
</evidence>
<evidence type="ECO:0000313" key="3">
    <source>
        <dbReference type="Proteomes" id="UP001642540"/>
    </source>
</evidence>
<comment type="caution">
    <text evidence="2">The sequence shown here is derived from an EMBL/GenBank/DDBJ whole genome shotgun (WGS) entry which is preliminary data.</text>
</comment>
<keyword evidence="3" id="KW-1185">Reference proteome</keyword>
<proteinExistence type="predicted"/>
<protein>
    <submittedName>
        <fullName evidence="2">Uncharacterized protein</fullName>
    </submittedName>
</protein>
<dbReference type="EMBL" id="CAXLJM020000112">
    <property type="protein sequence ID" value="CAL8136924.1"/>
    <property type="molecule type" value="Genomic_DNA"/>
</dbReference>
<organism evidence="2 3">
    <name type="scientific">Orchesella dallaii</name>
    <dbReference type="NCBI Taxonomy" id="48710"/>
    <lineage>
        <taxon>Eukaryota</taxon>
        <taxon>Metazoa</taxon>
        <taxon>Ecdysozoa</taxon>
        <taxon>Arthropoda</taxon>
        <taxon>Hexapoda</taxon>
        <taxon>Collembola</taxon>
        <taxon>Entomobryomorpha</taxon>
        <taxon>Entomobryoidea</taxon>
        <taxon>Orchesellidae</taxon>
        <taxon>Orchesellinae</taxon>
        <taxon>Orchesella</taxon>
    </lineage>
</organism>
<keyword evidence="1" id="KW-0812">Transmembrane</keyword>
<name>A0ABP1RVY7_9HEXA</name>
<reference evidence="2 3" key="1">
    <citation type="submission" date="2024-08" db="EMBL/GenBank/DDBJ databases">
        <authorList>
            <person name="Cucini C."/>
            <person name="Frati F."/>
        </authorList>
    </citation>
    <scope>NUCLEOTIDE SEQUENCE [LARGE SCALE GENOMIC DNA]</scope>
</reference>
<sequence length="221" mass="26873">MDDRLTKWHFNLSPLESFQKNDRPYIRALRLYTRLSTSMRYFVPKREVEPPQFSKSYEIAIERELVEGDDQIAYIDYEEKEWTVWQFDNGRGSRLPDIFQLLIQNGIYNQLKSFYKNFEFFGVRNEYTRIQASKTRYERVKKLNLQSNLQTVFYMFLIGILISILGLGTEAFNKFIREVMTYLRFRWRNYLLGRITPRLNLKSTKFLDKAELEYRNYNYCV</sequence>
<feature type="transmembrane region" description="Helical" evidence="1">
    <location>
        <begin position="152"/>
        <end position="176"/>
    </location>
</feature>